<feature type="compositionally biased region" description="Acidic residues" evidence="1">
    <location>
        <begin position="44"/>
        <end position="81"/>
    </location>
</feature>
<protein>
    <submittedName>
        <fullName evidence="2">Uncharacterized protein</fullName>
    </submittedName>
</protein>
<name>A0A8I2YWV7_9AGAM</name>
<sequence>MSPDDEDSGENLDVDTINDCSDDTPVYAVNSEPDNSERPGQENLDVDEGDKDSEEDWSGDEDANSENEDEGESEDETDFEF</sequence>
<evidence type="ECO:0000313" key="3">
    <source>
        <dbReference type="Proteomes" id="UP000683000"/>
    </source>
</evidence>
<comment type="caution">
    <text evidence="2">The sequence shown here is derived from an EMBL/GenBank/DDBJ whole genome shotgun (WGS) entry which is preliminary data.</text>
</comment>
<evidence type="ECO:0000313" key="2">
    <source>
        <dbReference type="EMBL" id="KAG6379152.1"/>
    </source>
</evidence>
<reference evidence="2" key="1">
    <citation type="submission" date="2021-03" db="EMBL/GenBank/DDBJ databases">
        <title>Evolutionary innovations through gain and loss of genes in the ectomycorrhizal Boletales.</title>
        <authorList>
            <person name="Wu G."/>
            <person name="Miyauchi S."/>
            <person name="Morin E."/>
            <person name="Yang Z.-L."/>
            <person name="Xu J."/>
            <person name="Martin F.M."/>
        </authorList>
    </citation>
    <scope>NUCLEOTIDE SEQUENCE</scope>
    <source>
        <strain evidence="2">BR01</strain>
    </source>
</reference>
<feature type="region of interest" description="Disordered" evidence="1">
    <location>
        <begin position="1"/>
        <end position="81"/>
    </location>
</feature>
<feature type="compositionally biased region" description="Acidic residues" evidence="1">
    <location>
        <begin position="1"/>
        <end position="13"/>
    </location>
</feature>
<gene>
    <name evidence="2" type="ORF">JVT61DRAFT_11592</name>
</gene>
<dbReference type="EMBL" id="JAGFBS010000005">
    <property type="protein sequence ID" value="KAG6379152.1"/>
    <property type="molecule type" value="Genomic_DNA"/>
</dbReference>
<dbReference type="AlphaFoldDB" id="A0A8I2YWV7"/>
<organism evidence="2 3">
    <name type="scientific">Boletus reticuloceps</name>
    <dbReference type="NCBI Taxonomy" id="495285"/>
    <lineage>
        <taxon>Eukaryota</taxon>
        <taxon>Fungi</taxon>
        <taxon>Dikarya</taxon>
        <taxon>Basidiomycota</taxon>
        <taxon>Agaricomycotina</taxon>
        <taxon>Agaricomycetes</taxon>
        <taxon>Agaricomycetidae</taxon>
        <taxon>Boletales</taxon>
        <taxon>Boletineae</taxon>
        <taxon>Boletaceae</taxon>
        <taxon>Boletoideae</taxon>
        <taxon>Boletus</taxon>
    </lineage>
</organism>
<dbReference type="Proteomes" id="UP000683000">
    <property type="component" value="Unassembled WGS sequence"/>
</dbReference>
<proteinExistence type="predicted"/>
<keyword evidence="3" id="KW-1185">Reference proteome</keyword>
<accession>A0A8I2YWV7</accession>
<evidence type="ECO:0000256" key="1">
    <source>
        <dbReference type="SAM" id="MobiDB-lite"/>
    </source>
</evidence>